<dbReference type="Gene3D" id="3.30.450.20">
    <property type="entry name" value="PAS domain"/>
    <property type="match status" value="1"/>
</dbReference>
<dbReference type="AlphaFoldDB" id="A0A849CEC7"/>
<dbReference type="SMART" id="SM00267">
    <property type="entry name" value="GGDEF"/>
    <property type="match status" value="1"/>
</dbReference>
<dbReference type="CDD" id="cd01948">
    <property type="entry name" value="EAL"/>
    <property type="match status" value="1"/>
</dbReference>
<comment type="caution">
    <text evidence="5">The sequence shown here is derived from an EMBL/GenBank/DDBJ whole genome shotgun (WGS) entry which is preliminary data.</text>
</comment>
<dbReference type="PANTHER" id="PTHR44757">
    <property type="entry name" value="DIGUANYLATE CYCLASE DGCP"/>
    <property type="match status" value="1"/>
</dbReference>
<dbReference type="PROSITE" id="PS50112">
    <property type="entry name" value="PAS"/>
    <property type="match status" value="1"/>
</dbReference>
<dbReference type="SUPFAM" id="SSF55785">
    <property type="entry name" value="PYP-like sensor domain (PAS domain)"/>
    <property type="match status" value="1"/>
</dbReference>
<reference evidence="5 6" key="1">
    <citation type="submission" date="2020-05" db="EMBL/GenBank/DDBJ databases">
        <title>MicrobeNet Type strains.</title>
        <authorList>
            <person name="Nicholson A.C."/>
        </authorList>
    </citation>
    <scope>NUCLEOTIDE SEQUENCE [LARGE SCALE GENOMIC DNA]</scope>
    <source>
        <strain evidence="5 6">JCM 3224</strain>
    </source>
</reference>
<dbReference type="Pfam" id="PF13426">
    <property type="entry name" value="PAS_9"/>
    <property type="match status" value="1"/>
</dbReference>
<evidence type="ECO:0000259" key="3">
    <source>
        <dbReference type="PROSITE" id="PS50883"/>
    </source>
</evidence>
<dbReference type="PROSITE" id="PS50113">
    <property type="entry name" value="PAC"/>
    <property type="match status" value="1"/>
</dbReference>
<protein>
    <submittedName>
        <fullName evidence="5">EAL domain-containing protein</fullName>
    </submittedName>
</protein>
<dbReference type="SUPFAM" id="SSF55073">
    <property type="entry name" value="Nucleotide cyclase"/>
    <property type="match status" value="1"/>
</dbReference>
<evidence type="ECO:0000259" key="1">
    <source>
        <dbReference type="PROSITE" id="PS50112"/>
    </source>
</evidence>
<dbReference type="SUPFAM" id="SSF141868">
    <property type="entry name" value="EAL domain-like"/>
    <property type="match status" value="1"/>
</dbReference>
<evidence type="ECO:0000259" key="2">
    <source>
        <dbReference type="PROSITE" id="PS50113"/>
    </source>
</evidence>
<evidence type="ECO:0000313" key="6">
    <source>
        <dbReference type="Proteomes" id="UP000586827"/>
    </source>
</evidence>
<dbReference type="SMART" id="SM00086">
    <property type="entry name" value="PAC"/>
    <property type="match status" value="1"/>
</dbReference>
<dbReference type="Proteomes" id="UP000586827">
    <property type="component" value="Unassembled WGS sequence"/>
</dbReference>
<dbReference type="InterPro" id="IPR001633">
    <property type="entry name" value="EAL_dom"/>
</dbReference>
<name>A0A849CEC7_9NOCA</name>
<dbReference type="EMBL" id="JABELX010000015">
    <property type="protein sequence ID" value="NNH74647.1"/>
    <property type="molecule type" value="Genomic_DNA"/>
</dbReference>
<dbReference type="SMART" id="SM00091">
    <property type="entry name" value="PAS"/>
    <property type="match status" value="1"/>
</dbReference>
<dbReference type="Pfam" id="PF00990">
    <property type="entry name" value="GGDEF"/>
    <property type="match status" value="1"/>
</dbReference>
<dbReference type="Gene3D" id="3.30.70.270">
    <property type="match status" value="1"/>
</dbReference>
<dbReference type="NCBIfam" id="TIGR00254">
    <property type="entry name" value="GGDEF"/>
    <property type="match status" value="1"/>
</dbReference>
<evidence type="ECO:0000313" key="5">
    <source>
        <dbReference type="EMBL" id="NNH74647.1"/>
    </source>
</evidence>
<dbReference type="PANTHER" id="PTHR44757:SF2">
    <property type="entry name" value="BIOFILM ARCHITECTURE MAINTENANCE PROTEIN MBAA"/>
    <property type="match status" value="1"/>
</dbReference>
<feature type="domain" description="PAC" evidence="2">
    <location>
        <begin position="225"/>
        <end position="277"/>
    </location>
</feature>
<dbReference type="InterPro" id="IPR052155">
    <property type="entry name" value="Biofilm_reg_signaling"/>
</dbReference>
<keyword evidence="6" id="KW-1185">Reference proteome</keyword>
<dbReference type="InterPro" id="IPR000160">
    <property type="entry name" value="GGDEF_dom"/>
</dbReference>
<organism evidence="5 6">
    <name type="scientific">Nocardia uniformis</name>
    <dbReference type="NCBI Taxonomy" id="53432"/>
    <lineage>
        <taxon>Bacteria</taxon>
        <taxon>Bacillati</taxon>
        <taxon>Actinomycetota</taxon>
        <taxon>Actinomycetes</taxon>
        <taxon>Mycobacteriales</taxon>
        <taxon>Nocardiaceae</taxon>
        <taxon>Nocardia</taxon>
    </lineage>
</organism>
<proteinExistence type="predicted"/>
<feature type="domain" description="GGDEF" evidence="4">
    <location>
        <begin position="306"/>
        <end position="440"/>
    </location>
</feature>
<dbReference type="CDD" id="cd01949">
    <property type="entry name" value="GGDEF"/>
    <property type="match status" value="1"/>
</dbReference>
<gene>
    <name evidence="5" type="ORF">HLB23_33170</name>
</gene>
<dbReference type="InterPro" id="IPR000700">
    <property type="entry name" value="PAS-assoc_C"/>
</dbReference>
<dbReference type="InterPro" id="IPR035919">
    <property type="entry name" value="EAL_sf"/>
</dbReference>
<feature type="domain" description="PAS" evidence="1">
    <location>
        <begin position="151"/>
        <end position="221"/>
    </location>
</feature>
<sequence>MAWEAGGVPDRRGAHADLVERWLAELTRGARDHVVPMSRAETRAMLTRFAQELDTAVRDPESVRRISDLGAELARSHFVGDEVLGRSIAVLEEYFTEQDHGISASRVTLLLAAFTTGYVRAFRAWLLAEQESVRFADITARRLVEERLRESEARFRAVFAQAGIGTGLSDMTGRIIEVNSAFAEMLGYTPAEMLELSVTDLGHPSDEPGMWQLYAGVVRGDHDNVQLEKAYPHKDGRTVWTNINVSLIRDESGEPQYTLILVEDISERRALRERLHYRAHHDQLTGLANRTRFFDVLTTAFADPHTRIGLCYVDLDHFKNVNDTFGHSVGDELLAQAAIRLEHCAAEPGQLVARMGGDEFVILVTDSDGPDQLAKLARCVLDSFSRPFHVHGHRLTVTASVGVMEDRTGHTNAEELLRSADSTMYWAKAAGRGRYEIFDAARSHHEHTRAELTSAMPDALAHGEFFLDYQPIVGLADRRMTAVEALARWRHPELGIVPPARFIDLAEDNGHIGALGALVLGLACRDSSRWRTRFADRTPLISVNVSATEVSDPGWLQLVQRTLAESGLAPEQLQLELTERAFMQTSGRPLHALRTLADSGVRIAVDDFGTGYSNLAYLGRLPLHTIKLAGPFVQYLRTPDAVRAADLRILEAIIGLAHSLGCTVTAECVETENQATQLRALGCDTAQGWYFHHPMPAAEVSELLAVSGTGDAVARLSGQH</sequence>
<dbReference type="Pfam" id="PF00563">
    <property type="entry name" value="EAL"/>
    <property type="match status" value="1"/>
</dbReference>
<dbReference type="InterPro" id="IPR001610">
    <property type="entry name" value="PAC"/>
</dbReference>
<dbReference type="InterPro" id="IPR035965">
    <property type="entry name" value="PAS-like_dom_sf"/>
</dbReference>
<dbReference type="PROSITE" id="PS50883">
    <property type="entry name" value="EAL"/>
    <property type="match status" value="1"/>
</dbReference>
<dbReference type="SMART" id="SM00052">
    <property type="entry name" value="EAL"/>
    <property type="match status" value="1"/>
</dbReference>
<dbReference type="InterPro" id="IPR043128">
    <property type="entry name" value="Rev_trsase/Diguanyl_cyclase"/>
</dbReference>
<dbReference type="InterPro" id="IPR029787">
    <property type="entry name" value="Nucleotide_cyclase"/>
</dbReference>
<feature type="domain" description="EAL" evidence="3">
    <location>
        <begin position="449"/>
        <end position="708"/>
    </location>
</feature>
<dbReference type="Gene3D" id="3.20.20.450">
    <property type="entry name" value="EAL domain"/>
    <property type="match status" value="1"/>
</dbReference>
<dbReference type="PROSITE" id="PS50887">
    <property type="entry name" value="GGDEF"/>
    <property type="match status" value="1"/>
</dbReference>
<accession>A0A849CEC7</accession>
<dbReference type="NCBIfam" id="TIGR00229">
    <property type="entry name" value="sensory_box"/>
    <property type="match status" value="1"/>
</dbReference>
<dbReference type="InterPro" id="IPR000014">
    <property type="entry name" value="PAS"/>
</dbReference>
<dbReference type="CDD" id="cd00130">
    <property type="entry name" value="PAS"/>
    <property type="match status" value="1"/>
</dbReference>
<dbReference type="RefSeq" id="WP_067525626.1">
    <property type="nucleotide sequence ID" value="NZ_JABELX010000015.1"/>
</dbReference>
<evidence type="ECO:0000259" key="4">
    <source>
        <dbReference type="PROSITE" id="PS50887"/>
    </source>
</evidence>